<dbReference type="InterPro" id="IPR006160">
    <property type="entry name" value="SCFA_transpt_AtoE"/>
</dbReference>
<name>A0AA35GAA7_9FIRM</name>
<dbReference type="RefSeq" id="WP_264842904.1">
    <property type="nucleotide sequence ID" value="NZ_AP025628.1"/>
</dbReference>
<dbReference type="Pfam" id="PF02667">
    <property type="entry name" value="SCFA_trans"/>
    <property type="match status" value="1"/>
</dbReference>
<dbReference type="PANTHER" id="PTHR41983">
    <property type="entry name" value="SHORT-CHAIN FATTY ACID TRANSPORTER-RELATED"/>
    <property type="match status" value="1"/>
</dbReference>
<dbReference type="Proteomes" id="UP001163687">
    <property type="component" value="Chromosome"/>
</dbReference>
<dbReference type="AlphaFoldDB" id="A0AA35GAA7"/>
<keyword evidence="1" id="KW-1133">Transmembrane helix</keyword>
<dbReference type="EMBL" id="AP025628">
    <property type="protein sequence ID" value="BDG62313.1"/>
    <property type="molecule type" value="Genomic_DNA"/>
</dbReference>
<feature type="transmembrane region" description="Helical" evidence="1">
    <location>
        <begin position="39"/>
        <end position="62"/>
    </location>
</feature>
<feature type="transmembrane region" description="Helical" evidence="1">
    <location>
        <begin position="157"/>
        <end position="182"/>
    </location>
</feature>
<evidence type="ECO:0000256" key="1">
    <source>
        <dbReference type="SAM" id="Phobius"/>
    </source>
</evidence>
<feature type="transmembrane region" description="Helical" evidence="1">
    <location>
        <begin position="202"/>
        <end position="221"/>
    </location>
</feature>
<sequence>MQEERHAGWTAAAQPERIPFVATLATAATRWSTRWVPDAYVLAILLTVLASVLALTFTPSTLPQLVEFWGRGFWELLSFSMQMSLIIFTGYVVAVAPPVSRLLDRLAALARTPRGAVALMAVVSMALGLVNWGFSIVGSAVFVRFLAKRVRNVDYRLLVAAAYLGLGTTWHAGLSASAPLLVATPKHFLEKDIGIIPVTQTIFHPFNLVLVLIVIVAMALLTPALHPGRDETVTVDPAVLAEMEEFTPPARTEYTPATALEYSPLVNWLIGLAGIAYLLLYFRGKGLAAININVVNFIFLTLGILLHSRPASLLKAAEEAGRYVWGVVLQFPFYAGIFGIVQYSGLSDQIGNWFVSFATKETYPAIVYWYSGLLNYIVPSGGSKWAIEAPYIMKAGAQLGVPNALTVLSYAWGDMMTDIIQPFWAIPLLSVAKLRFRDIMGFAVVIFLVYAVLTSVAFLAAPLFFR</sequence>
<keyword evidence="1" id="KW-0472">Membrane</keyword>
<feature type="transmembrane region" description="Helical" evidence="1">
    <location>
        <begin position="320"/>
        <end position="343"/>
    </location>
</feature>
<accession>A0AA35GAA7</accession>
<keyword evidence="3" id="KW-1185">Reference proteome</keyword>
<feature type="transmembrane region" description="Helical" evidence="1">
    <location>
        <begin position="265"/>
        <end position="282"/>
    </location>
</feature>
<feature type="transmembrane region" description="Helical" evidence="1">
    <location>
        <begin position="116"/>
        <end position="145"/>
    </location>
</feature>
<evidence type="ECO:0000313" key="3">
    <source>
        <dbReference type="Proteomes" id="UP001163687"/>
    </source>
</evidence>
<dbReference type="PANTHER" id="PTHR41983:SF2">
    <property type="entry name" value="SHORT-CHAIN FATTY ACID TRANSPORTER-RELATED"/>
    <property type="match status" value="1"/>
</dbReference>
<keyword evidence="1" id="KW-0812">Transmembrane</keyword>
<reference evidence="2" key="1">
    <citation type="submission" date="2022-03" db="EMBL/GenBank/DDBJ databases">
        <title>Complete genome sequence of Caldinitratiruptor microaerophilus.</title>
        <authorList>
            <person name="Mukaiyama R."/>
            <person name="Nishiyama T."/>
            <person name="Ueda K."/>
        </authorList>
    </citation>
    <scope>NUCLEOTIDE SEQUENCE</scope>
    <source>
        <strain evidence="2">JCM 16183</strain>
    </source>
</reference>
<gene>
    <name evidence="2" type="primary">atoE</name>
    <name evidence="2" type="ORF">caldi_34030</name>
</gene>
<protein>
    <submittedName>
        <fullName evidence="2">Short-chain fatty acids transporter</fullName>
    </submittedName>
</protein>
<feature type="transmembrane region" description="Helical" evidence="1">
    <location>
        <begin position="443"/>
        <end position="465"/>
    </location>
</feature>
<dbReference type="KEGG" id="cmic:caldi_34030"/>
<feature type="transmembrane region" description="Helical" evidence="1">
    <location>
        <begin position="288"/>
        <end position="308"/>
    </location>
</feature>
<dbReference type="GO" id="GO:0005886">
    <property type="term" value="C:plasma membrane"/>
    <property type="evidence" value="ECO:0007669"/>
    <property type="project" value="TreeGrafter"/>
</dbReference>
<evidence type="ECO:0000313" key="2">
    <source>
        <dbReference type="EMBL" id="BDG62313.1"/>
    </source>
</evidence>
<proteinExistence type="predicted"/>
<organism evidence="2 3">
    <name type="scientific">Caldinitratiruptor microaerophilus</name>
    <dbReference type="NCBI Taxonomy" id="671077"/>
    <lineage>
        <taxon>Bacteria</taxon>
        <taxon>Bacillati</taxon>
        <taxon>Bacillota</taxon>
        <taxon>Clostridia</taxon>
        <taxon>Eubacteriales</taxon>
        <taxon>Symbiobacteriaceae</taxon>
        <taxon>Caldinitratiruptor</taxon>
    </lineage>
</organism>
<feature type="transmembrane region" description="Helical" evidence="1">
    <location>
        <begin position="74"/>
        <end position="96"/>
    </location>
</feature>